<keyword evidence="2" id="KW-1185">Reference proteome</keyword>
<dbReference type="EMBL" id="BAUT01000022">
    <property type="protein sequence ID" value="GAE26343.1"/>
    <property type="molecule type" value="Genomic_DNA"/>
</dbReference>
<dbReference type="AlphaFoldDB" id="W4Q3P1"/>
<accession>W4Q3P1</accession>
<reference evidence="1" key="1">
    <citation type="journal article" date="2014" name="Genome Announc.">
        <title>Draft Genome Sequences of Three Alkaliphilic Bacillus Strains, Bacillus wakoensis JCM 9140T, Bacillus akibai JCM 9157T, and Bacillus hemicellulosilyticus JCM 9152T.</title>
        <authorList>
            <person name="Yuki M."/>
            <person name="Oshima K."/>
            <person name="Suda W."/>
            <person name="Oshida Y."/>
            <person name="Kitamura K."/>
            <person name="Iida T."/>
            <person name="Hattori M."/>
            <person name="Ohkuma M."/>
        </authorList>
    </citation>
    <scope>NUCLEOTIDE SEQUENCE [LARGE SCALE GENOMIC DNA]</scope>
    <source>
        <strain evidence="1">JCM 9140</strain>
    </source>
</reference>
<gene>
    <name evidence="1" type="ORF">JCM9140_2394</name>
</gene>
<evidence type="ECO:0000313" key="1">
    <source>
        <dbReference type="EMBL" id="GAE26343.1"/>
    </source>
</evidence>
<name>W4Q3P1_9BACI</name>
<evidence type="ECO:0000313" key="2">
    <source>
        <dbReference type="Proteomes" id="UP000018890"/>
    </source>
</evidence>
<dbReference type="Gene3D" id="3.20.20.450">
    <property type="entry name" value="EAL domain"/>
    <property type="match status" value="1"/>
</dbReference>
<dbReference type="Proteomes" id="UP000018890">
    <property type="component" value="Unassembled WGS sequence"/>
</dbReference>
<dbReference type="RefSeq" id="WP_052002195.1">
    <property type="nucleotide sequence ID" value="NZ_BAUT01000022.1"/>
</dbReference>
<organism evidence="1 2">
    <name type="scientific">Halalkalibacter wakoensis JCM 9140</name>
    <dbReference type="NCBI Taxonomy" id="1236970"/>
    <lineage>
        <taxon>Bacteria</taxon>
        <taxon>Bacillati</taxon>
        <taxon>Bacillota</taxon>
        <taxon>Bacilli</taxon>
        <taxon>Bacillales</taxon>
        <taxon>Bacillaceae</taxon>
        <taxon>Halalkalibacter</taxon>
    </lineage>
</organism>
<sequence>MNGCQRCSQFPKLESAGFLWFYSKNPLITEKLFDHSNIKLKNEQTILYSYQSFDELEKIMRELDKTFSNQEKIEILGTYSKEKDNQSRFMNMTPFPMLLERLQHREYVTIINQGLFTQHMQPIIQLQSDHVFGYEFLVRSLPNSHSFFPGELFSFSQRAGLQSNLDSQARIASIEVSSQKVKAGNKTIYQFSAFFHL</sequence>
<dbReference type="STRING" id="1236970.JCM9140_2394"/>
<comment type="caution">
    <text evidence="1">The sequence shown here is derived from an EMBL/GenBank/DDBJ whole genome shotgun (WGS) entry which is preliminary data.</text>
</comment>
<dbReference type="SUPFAM" id="SSF141868">
    <property type="entry name" value="EAL domain-like"/>
    <property type="match status" value="1"/>
</dbReference>
<dbReference type="InterPro" id="IPR035919">
    <property type="entry name" value="EAL_sf"/>
</dbReference>
<protein>
    <submittedName>
        <fullName evidence="1">EAL domain protein</fullName>
    </submittedName>
</protein>
<proteinExistence type="predicted"/>